<dbReference type="InParanoid" id="A0A1Y2H1D4"/>
<proteinExistence type="predicted"/>
<dbReference type="EMBL" id="MCFF01000002">
    <property type="protein sequence ID" value="ORZ28360.1"/>
    <property type="molecule type" value="Genomic_DNA"/>
</dbReference>
<gene>
    <name evidence="2" type="ORF">BCR41DRAFT_383193</name>
</gene>
<organism evidence="2 3">
    <name type="scientific">Lobosporangium transversale</name>
    <dbReference type="NCBI Taxonomy" id="64571"/>
    <lineage>
        <taxon>Eukaryota</taxon>
        <taxon>Fungi</taxon>
        <taxon>Fungi incertae sedis</taxon>
        <taxon>Mucoromycota</taxon>
        <taxon>Mortierellomycotina</taxon>
        <taxon>Mortierellomycetes</taxon>
        <taxon>Mortierellales</taxon>
        <taxon>Mortierellaceae</taxon>
        <taxon>Lobosporangium</taxon>
    </lineage>
</organism>
<evidence type="ECO:0000256" key="1">
    <source>
        <dbReference type="SAM" id="MobiDB-lite"/>
    </source>
</evidence>
<accession>A0A1Y2H1D4</accession>
<protein>
    <submittedName>
        <fullName evidence="2">Uncharacterized protein</fullName>
    </submittedName>
</protein>
<feature type="region of interest" description="Disordered" evidence="1">
    <location>
        <begin position="165"/>
        <end position="228"/>
    </location>
</feature>
<evidence type="ECO:0000313" key="2">
    <source>
        <dbReference type="EMBL" id="ORZ28360.1"/>
    </source>
</evidence>
<keyword evidence="3" id="KW-1185">Reference proteome</keyword>
<dbReference type="Proteomes" id="UP000193648">
    <property type="component" value="Unassembled WGS sequence"/>
</dbReference>
<name>A0A1Y2H1D4_9FUNG</name>
<feature type="compositionally biased region" description="Acidic residues" evidence="1">
    <location>
        <begin position="96"/>
        <end position="116"/>
    </location>
</feature>
<feature type="compositionally biased region" description="Acidic residues" evidence="1">
    <location>
        <begin position="175"/>
        <end position="194"/>
    </location>
</feature>
<dbReference type="RefSeq" id="XP_021886045.1">
    <property type="nucleotide sequence ID" value="XM_022027433.1"/>
</dbReference>
<sequence length="228" mass="26410">MTYELSRLSISLEENNRIARKKVREEARTQRSIALFHTLMTEGHCISPNQMESLKARADANGMPPPSIVDTRRLPLNTVYSEMLQKMFTRLASKPEDDEDYEEEDTDGSDTNDMTDDDHIKELKGILKKEGWKTEDFVKYKGEEKRVSNNDHLFDPKKVFTKAGLKPEDYKGEEREEMEEGHEEDLVEVKDEEERDKVGGEAMNSYEDKTKRKSVEVEDVDDGANRLK</sequence>
<feature type="compositionally biased region" description="Basic and acidic residues" evidence="1">
    <location>
        <begin position="165"/>
        <end position="174"/>
    </location>
</feature>
<comment type="caution">
    <text evidence="2">The sequence shown here is derived from an EMBL/GenBank/DDBJ whole genome shotgun (WGS) entry which is preliminary data.</text>
</comment>
<dbReference type="AlphaFoldDB" id="A0A1Y2H1D4"/>
<evidence type="ECO:0000313" key="3">
    <source>
        <dbReference type="Proteomes" id="UP000193648"/>
    </source>
</evidence>
<reference evidence="2 3" key="1">
    <citation type="submission" date="2016-07" db="EMBL/GenBank/DDBJ databases">
        <title>Pervasive Adenine N6-methylation of Active Genes in Fungi.</title>
        <authorList>
            <consortium name="DOE Joint Genome Institute"/>
            <person name="Mondo S.J."/>
            <person name="Dannebaum R.O."/>
            <person name="Kuo R.C."/>
            <person name="Labutti K."/>
            <person name="Haridas S."/>
            <person name="Kuo A."/>
            <person name="Salamov A."/>
            <person name="Ahrendt S.R."/>
            <person name="Lipzen A."/>
            <person name="Sullivan W."/>
            <person name="Andreopoulos W.B."/>
            <person name="Clum A."/>
            <person name="Lindquist E."/>
            <person name="Daum C."/>
            <person name="Ramamoorthy G.K."/>
            <person name="Gryganskyi A."/>
            <person name="Culley D."/>
            <person name="Magnuson J.K."/>
            <person name="James T.Y."/>
            <person name="O'Malley M.A."/>
            <person name="Stajich J.E."/>
            <person name="Spatafora J.W."/>
            <person name="Visel A."/>
            <person name="Grigoriev I.V."/>
        </authorList>
    </citation>
    <scope>NUCLEOTIDE SEQUENCE [LARGE SCALE GENOMIC DNA]</scope>
    <source>
        <strain evidence="2 3">NRRL 3116</strain>
    </source>
</reference>
<feature type="compositionally biased region" description="Basic and acidic residues" evidence="1">
    <location>
        <begin position="206"/>
        <end position="216"/>
    </location>
</feature>
<dbReference type="GeneID" id="33569276"/>
<feature type="region of interest" description="Disordered" evidence="1">
    <location>
        <begin position="90"/>
        <end position="117"/>
    </location>
</feature>